<name>A0A1G7RRW5_9LACT</name>
<gene>
    <name evidence="7" type="ORF">SAMN05421791_103151</name>
</gene>
<feature type="domain" description="ABC-2 type transporter transmembrane" evidence="6">
    <location>
        <begin position="23"/>
        <end position="370"/>
    </location>
</feature>
<dbReference type="Pfam" id="PF12698">
    <property type="entry name" value="ABC2_membrane_3"/>
    <property type="match status" value="1"/>
</dbReference>
<dbReference type="Proteomes" id="UP000199708">
    <property type="component" value="Unassembled WGS sequence"/>
</dbReference>
<dbReference type="InterPro" id="IPR013525">
    <property type="entry name" value="ABC2_TM"/>
</dbReference>
<keyword evidence="3 5" id="KW-1133">Transmembrane helix</keyword>
<keyword evidence="8" id="KW-1185">Reference proteome</keyword>
<reference evidence="7 8" key="1">
    <citation type="submission" date="2016-10" db="EMBL/GenBank/DDBJ databases">
        <authorList>
            <person name="de Groot N.N."/>
        </authorList>
    </citation>
    <scope>NUCLEOTIDE SEQUENCE [LARGE SCALE GENOMIC DNA]</scope>
    <source>
        <strain evidence="7 8">ATCC BAA-466</strain>
    </source>
</reference>
<dbReference type="EMBL" id="FNCK01000003">
    <property type="protein sequence ID" value="SDG13443.1"/>
    <property type="molecule type" value="Genomic_DNA"/>
</dbReference>
<evidence type="ECO:0000259" key="6">
    <source>
        <dbReference type="Pfam" id="PF12698"/>
    </source>
</evidence>
<protein>
    <submittedName>
        <fullName evidence="7">ABC-type polysaccharide/polyol phosphate export permease</fullName>
    </submittedName>
</protein>
<comment type="subcellular location">
    <subcellularLocation>
        <location evidence="1">Membrane</location>
        <topology evidence="1">Multi-pass membrane protein</topology>
    </subcellularLocation>
</comment>
<feature type="transmembrane region" description="Helical" evidence="5">
    <location>
        <begin position="354"/>
        <end position="371"/>
    </location>
</feature>
<sequence>MKKFLNYFTNNLRLYLKALPVQLALYVLLPITISLFMAWSMAGVSEADSKDLDIDIRVENKDQGDYGKLLLETFKSNSLSQYFNLKEDASIMITVPRGFSESVNKMPLQITVKGDPRMSEVEVVKSIVGQWHQTILENIHLTQASQALSQDQQQTFKQQIQKLNTIDLNDFVHKKAVSQAKHLNAVETYLISGLIYSLIIGLNSATSLATKDELSGLVKRLNIIPLTTGEKTTFEWLSDSLVMVINTCLILALMRFHPDVDGRHLIQCIPWLFLYAGFFQAIGMFLVSSLPKLGIQVMIQFIAMFFIFTGLIPLGDLMGGAVQELLSKNWMQIYIINPLRFTLLGESIPNASRIIATLVGLIIILLSITYLRRQRKEQGF</sequence>
<dbReference type="RefSeq" id="WP_090289563.1">
    <property type="nucleotide sequence ID" value="NZ_FNCK01000003.1"/>
</dbReference>
<feature type="transmembrane region" description="Helical" evidence="5">
    <location>
        <begin position="268"/>
        <end position="287"/>
    </location>
</feature>
<feature type="transmembrane region" description="Helical" evidence="5">
    <location>
        <begin position="236"/>
        <end position="256"/>
    </location>
</feature>
<dbReference type="InterPro" id="IPR051328">
    <property type="entry name" value="T7SS_ABC-Transporter"/>
</dbReference>
<evidence type="ECO:0000313" key="8">
    <source>
        <dbReference type="Proteomes" id="UP000199708"/>
    </source>
</evidence>
<dbReference type="AlphaFoldDB" id="A0A1G7RRW5"/>
<dbReference type="GO" id="GO:0140359">
    <property type="term" value="F:ABC-type transporter activity"/>
    <property type="evidence" value="ECO:0007669"/>
    <property type="project" value="InterPro"/>
</dbReference>
<dbReference type="PANTHER" id="PTHR43077">
    <property type="entry name" value="TRANSPORT PERMEASE YVFS-RELATED"/>
    <property type="match status" value="1"/>
</dbReference>
<evidence type="ECO:0000256" key="5">
    <source>
        <dbReference type="SAM" id="Phobius"/>
    </source>
</evidence>
<feature type="transmembrane region" description="Helical" evidence="5">
    <location>
        <begin position="293"/>
        <end position="318"/>
    </location>
</feature>
<dbReference type="GO" id="GO:0016020">
    <property type="term" value="C:membrane"/>
    <property type="evidence" value="ECO:0007669"/>
    <property type="project" value="UniProtKB-SubCell"/>
</dbReference>
<keyword evidence="2 5" id="KW-0812">Transmembrane</keyword>
<evidence type="ECO:0000313" key="7">
    <source>
        <dbReference type="EMBL" id="SDG13443.1"/>
    </source>
</evidence>
<evidence type="ECO:0000256" key="2">
    <source>
        <dbReference type="ARBA" id="ARBA00022692"/>
    </source>
</evidence>
<dbReference type="OrthoDB" id="9837206at2"/>
<organism evidence="7 8">
    <name type="scientific">Facklamia miroungae</name>
    <dbReference type="NCBI Taxonomy" id="120956"/>
    <lineage>
        <taxon>Bacteria</taxon>
        <taxon>Bacillati</taxon>
        <taxon>Bacillota</taxon>
        <taxon>Bacilli</taxon>
        <taxon>Lactobacillales</taxon>
        <taxon>Aerococcaceae</taxon>
        <taxon>Facklamia</taxon>
    </lineage>
</organism>
<evidence type="ECO:0000256" key="4">
    <source>
        <dbReference type="ARBA" id="ARBA00023136"/>
    </source>
</evidence>
<dbReference type="PANTHER" id="PTHR43077:SF10">
    <property type="entry name" value="TRANSPORT PERMEASE PROTEIN"/>
    <property type="match status" value="1"/>
</dbReference>
<keyword evidence="4 5" id="KW-0472">Membrane</keyword>
<accession>A0A1G7RRW5</accession>
<proteinExistence type="predicted"/>
<evidence type="ECO:0000256" key="1">
    <source>
        <dbReference type="ARBA" id="ARBA00004141"/>
    </source>
</evidence>
<dbReference type="STRING" id="120956.SAMN05421791_103151"/>
<evidence type="ECO:0000256" key="3">
    <source>
        <dbReference type="ARBA" id="ARBA00022989"/>
    </source>
</evidence>